<protein>
    <submittedName>
        <fullName evidence="1">Uncharacterized protein</fullName>
    </submittedName>
</protein>
<proteinExistence type="predicted"/>
<reference evidence="1 2" key="1">
    <citation type="submission" date="2024-04" db="EMBL/GenBank/DDBJ databases">
        <title>Screening of coral probiotics and analysis of their probiotic properties.</title>
        <authorList>
            <person name="Wang S."/>
        </authorList>
    </citation>
    <scope>NUCLEOTIDE SEQUENCE [LARGE SCALE GENOMIC DNA]</scope>
    <source>
        <strain evidence="1 2">GXU-Z9</strain>
    </source>
</reference>
<evidence type="ECO:0000313" key="2">
    <source>
        <dbReference type="Proteomes" id="UP001472074"/>
    </source>
</evidence>
<dbReference type="InterPro" id="IPR023906">
    <property type="entry name" value="rSAM_target_put"/>
</dbReference>
<dbReference type="RefSeq" id="WP_254786555.1">
    <property type="nucleotide sequence ID" value="NZ_CP151651.1"/>
</dbReference>
<sequence>MEKNWSVSLEHGEYVNNQGLLINDAMAAVSQTAKGYYVNIVTPGKLENPDDYLTDGTSEIKWMWRVCSEGGTCGLCKLSGKAANSKGRFANRSLLSANKIFGKQPLSNTCI</sequence>
<evidence type="ECO:0000313" key="1">
    <source>
        <dbReference type="EMBL" id="WZP07341.1"/>
    </source>
</evidence>
<dbReference type="EMBL" id="CP151651">
    <property type="protein sequence ID" value="WZP07341.1"/>
    <property type="molecule type" value="Genomic_DNA"/>
</dbReference>
<keyword evidence="2" id="KW-1185">Reference proteome</keyword>
<organism evidence="1 2">
    <name type="scientific">Cytobacillus pseudoceanisediminis</name>
    <dbReference type="NCBI Taxonomy" id="3051614"/>
    <lineage>
        <taxon>Bacteria</taxon>
        <taxon>Bacillati</taxon>
        <taxon>Bacillota</taxon>
        <taxon>Bacilli</taxon>
        <taxon>Bacillales</taxon>
        <taxon>Bacillaceae</taxon>
        <taxon>Cytobacillus</taxon>
    </lineage>
</organism>
<accession>A0ABZ2ZHJ5</accession>
<name>A0ABZ2ZHJ5_9BACI</name>
<dbReference type="Proteomes" id="UP001472074">
    <property type="component" value="Chromosome"/>
</dbReference>
<gene>
    <name evidence="1" type="ORF">AADC60_25370</name>
</gene>
<dbReference type="Pfam" id="PF26005">
    <property type="entry name" value="rSAM_target_put"/>
    <property type="match status" value="1"/>
</dbReference>